<dbReference type="EMBL" id="KL363278">
    <property type="protein sequence ID" value="KFD49098.1"/>
    <property type="molecule type" value="Genomic_DNA"/>
</dbReference>
<dbReference type="Proteomes" id="UP000030758">
    <property type="component" value="Unassembled WGS sequence"/>
</dbReference>
<accession>A0A085LVV2</accession>
<evidence type="ECO:0000313" key="1">
    <source>
        <dbReference type="EMBL" id="KFD49098.1"/>
    </source>
</evidence>
<organism evidence="1 3">
    <name type="scientific">Trichuris suis</name>
    <name type="common">pig whipworm</name>
    <dbReference type="NCBI Taxonomy" id="68888"/>
    <lineage>
        <taxon>Eukaryota</taxon>
        <taxon>Metazoa</taxon>
        <taxon>Ecdysozoa</taxon>
        <taxon>Nematoda</taxon>
        <taxon>Enoplea</taxon>
        <taxon>Dorylaimia</taxon>
        <taxon>Trichinellida</taxon>
        <taxon>Trichuridae</taxon>
        <taxon>Trichuris</taxon>
    </lineage>
</organism>
<dbReference type="Proteomes" id="UP000030764">
    <property type="component" value="Unassembled WGS sequence"/>
</dbReference>
<sequence length="59" mass="6964">MKVWHFKCQRMMQLFKREPTEEGEVEEFAFPSPDKASQCLGTRRHKECGPKSFSCLKNN</sequence>
<name>A0A085LVV2_9BILA</name>
<gene>
    <name evidence="1" type="ORF">M513_10040</name>
    <name evidence="2" type="ORF">M514_10040</name>
</gene>
<evidence type="ECO:0000313" key="3">
    <source>
        <dbReference type="Proteomes" id="UP000030764"/>
    </source>
</evidence>
<dbReference type="AlphaFoldDB" id="A0A085LVV2"/>
<dbReference type="EMBL" id="KL367500">
    <property type="protein sequence ID" value="KFD68880.1"/>
    <property type="molecule type" value="Genomic_DNA"/>
</dbReference>
<reference evidence="1 3" key="1">
    <citation type="journal article" date="2014" name="Nat. Genet.">
        <title>Genome and transcriptome of the porcine whipworm Trichuris suis.</title>
        <authorList>
            <person name="Jex A.R."/>
            <person name="Nejsum P."/>
            <person name="Schwarz E.M."/>
            <person name="Hu L."/>
            <person name="Young N.D."/>
            <person name="Hall R.S."/>
            <person name="Korhonen P.K."/>
            <person name="Liao S."/>
            <person name="Thamsborg S."/>
            <person name="Xia J."/>
            <person name="Xu P."/>
            <person name="Wang S."/>
            <person name="Scheerlinck J.P."/>
            <person name="Hofmann A."/>
            <person name="Sternberg P.W."/>
            <person name="Wang J."/>
            <person name="Gasser R.B."/>
        </authorList>
    </citation>
    <scope>NUCLEOTIDE SEQUENCE [LARGE SCALE GENOMIC DNA]</scope>
    <source>
        <strain evidence="2">DCEP-RM93F</strain>
        <strain evidence="1">DCEP-RM93M</strain>
    </source>
</reference>
<evidence type="ECO:0000313" key="2">
    <source>
        <dbReference type="EMBL" id="KFD68880.1"/>
    </source>
</evidence>
<protein>
    <submittedName>
        <fullName evidence="1">Uncharacterized protein</fullName>
    </submittedName>
</protein>
<proteinExistence type="predicted"/>
<keyword evidence="3" id="KW-1185">Reference proteome</keyword>